<name>A0ACC2G4W9_DALPE</name>
<evidence type="ECO:0000313" key="2">
    <source>
        <dbReference type="Proteomes" id="UP001157502"/>
    </source>
</evidence>
<comment type="caution">
    <text evidence="1">The sequence shown here is derived from an EMBL/GenBank/DDBJ whole genome shotgun (WGS) entry which is preliminary data.</text>
</comment>
<accession>A0ACC2G4W9</accession>
<evidence type="ECO:0000313" key="1">
    <source>
        <dbReference type="EMBL" id="KAJ7998798.1"/>
    </source>
</evidence>
<dbReference type="EMBL" id="CM055744">
    <property type="protein sequence ID" value="KAJ7998798.1"/>
    <property type="molecule type" value="Genomic_DNA"/>
</dbReference>
<keyword evidence="2" id="KW-1185">Reference proteome</keyword>
<gene>
    <name evidence="1" type="ORF">DPEC_G00208720</name>
</gene>
<organism evidence="1 2">
    <name type="scientific">Dallia pectoralis</name>
    <name type="common">Alaska blackfish</name>
    <dbReference type="NCBI Taxonomy" id="75939"/>
    <lineage>
        <taxon>Eukaryota</taxon>
        <taxon>Metazoa</taxon>
        <taxon>Chordata</taxon>
        <taxon>Craniata</taxon>
        <taxon>Vertebrata</taxon>
        <taxon>Euteleostomi</taxon>
        <taxon>Actinopterygii</taxon>
        <taxon>Neopterygii</taxon>
        <taxon>Teleostei</taxon>
        <taxon>Protacanthopterygii</taxon>
        <taxon>Esociformes</taxon>
        <taxon>Umbridae</taxon>
        <taxon>Dallia</taxon>
    </lineage>
</organism>
<protein>
    <submittedName>
        <fullName evidence="1">Uncharacterized protein</fullName>
    </submittedName>
</protein>
<dbReference type="Proteomes" id="UP001157502">
    <property type="component" value="Chromosome 17"/>
</dbReference>
<proteinExistence type="predicted"/>
<reference evidence="1" key="1">
    <citation type="submission" date="2021-05" db="EMBL/GenBank/DDBJ databases">
        <authorList>
            <person name="Pan Q."/>
            <person name="Jouanno E."/>
            <person name="Zahm M."/>
            <person name="Klopp C."/>
            <person name="Cabau C."/>
            <person name="Louis A."/>
            <person name="Berthelot C."/>
            <person name="Parey E."/>
            <person name="Roest Crollius H."/>
            <person name="Montfort J."/>
            <person name="Robinson-Rechavi M."/>
            <person name="Bouchez O."/>
            <person name="Lampietro C."/>
            <person name="Lopez Roques C."/>
            <person name="Donnadieu C."/>
            <person name="Postlethwait J."/>
            <person name="Bobe J."/>
            <person name="Dillon D."/>
            <person name="Chandos A."/>
            <person name="von Hippel F."/>
            <person name="Guiguen Y."/>
        </authorList>
    </citation>
    <scope>NUCLEOTIDE SEQUENCE</scope>
    <source>
        <strain evidence="1">YG-Jan2019</strain>
    </source>
</reference>
<sequence length="76" mass="9154">MRWYALDHWQFVFFFTHSHSFSLPLEGRIAPVEVLGNREGKNVQNRENSHLENAKRQWPSLTMERLTIFQTRENSH</sequence>